<evidence type="ECO:0000313" key="3">
    <source>
        <dbReference type="Proteomes" id="UP000431533"/>
    </source>
</evidence>
<keyword evidence="3" id="KW-1185">Reference proteome</keyword>
<organism evidence="2 3">
    <name type="scientific">Lachnellula hyalina</name>
    <dbReference type="NCBI Taxonomy" id="1316788"/>
    <lineage>
        <taxon>Eukaryota</taxon>
        <taxon>Fungi</taxon>
        <taxon>Dikarya</taxon>
        <taxon>Ascomycota</taxon>
        <taxon>Pezizomycotina</taxon>
        <taxon>Leotiomycetes</taxon>
        <taxon>Helotiales</taxon>
        <taxon>Lachnaceae</taxon>
        <taxon>Lachnellula</taxon>
    </lineage>
</organism>
<dbReference type="InterPro" id="IPR036291">
    <property type="entry name" value="NAD(P)-bd_dom_sf"/>
</dbReference>
<gene>
    <name evidence="2" type="primary">acdAI</name>
    <name evidence="2" type="ORF">LHYA1_G008661</name>
</gene>
<dbReference type="SUPFAM" id="SSF51735">
    <property type="entry name" value="NAD(P)-binding Rossmann-fold domains"/>
    <property type="match status" value="1"/>
</dbReference>
<dbReference type="Gene3D" id="3.40.50.720">
    <property type="entry name" value="NAD(P)-binding Rossmann-like Domain"/>
    <property type="match status" value="1"/>
</dbReference>
<dbReference type="RefSeq" id="XP_031001628.1">
    <property type="nucleotide sequence ID" value="XM_031153581.1"/>
</dbReference>
<dbReference type="GeneID" id="41988859"/>
<protein>
    <submittedName>
        <fullName evidence="2">Acetate--CoA ligase [ADP-forming] I subunit alpha</fullName>
    </submittedName>
</protein>
<dbReference type="SMART" id="SM00881">
    <property type="entry name" value="CoA_binding"/>
    <property type="match status" value="1"/>
</dbReference>
<feature type="domain" description="CoA-binding" evidence="1">
    <location>
        <begin position="21"/>
        <end position="118"/>
    </location>
</feature>
<name>A0A8H8TW23_9HELO</name>
<comment type="caution">
    <text evidence="2">The sequence shown here is derived from an EMBL/GenBank/DDBJ whole genome shotgun (WGS) entry which is preliminary data.</text>
</comment>
<dbReference type="PANTHER" id="PTHR33303">
    <property type="entry name" value="CYTOPLASMIC PROTEIN-RELATED"/>
    <property type="match status" value="1"/>
</dbReference>
<dbReference type="PANTHER" id="PTHR33303:SF2">
    <property type="entry name" value="COA-BINDING DOMAIN-CONTAINING PROTEIN"/>
    <property type="match status" value="1"/>
</dbReference>
<sequence>MFKSSVTTLSKMSTESTARAFFSAPQFAVVGASADPSKFGHKIFTWYTTHSLPVTPINPTAPSITANSKAYPTVSSLSQLPDPTSTAVSIITPPKVTKKVLEEAKGLGVKSVWLQPGTFDDEVIAYARKEFENAVGGDGGGGGEGWCVLVDGGKALDGREKL</sequence>
<dbReference type="AlphaFoldDB" id="A0A8H8TW23"/>
<accession>A0A8H8TW23</accession>
<dbReference type="InterPro" id="IPR003781">
    <property type="entry name" value="CoA-bd"/>
</dbReference>
<dbReference type="Pfam" id="PF13380">
    <property type="entry name" value="CoA_binding_2"/>
    <property type="match status" value="1"/>
</dbReference>
<evidence type="ECO:0000313" key="2">
    <source>
        <dbReference type="EMBL" id="TVY22840.1"/>
    </source>
</evidence>
<keyword evidence="2" id="KW-0436">Ligase</keyword>
<proteinExistence type="predicted"/>
<dbReference type="GO" id="GO:0016874">
    <property type="term" value="F:ligase activity"/>
    <property type="evidence" value="ECO:0007669"/>
    <property type="project" value="UniProtKB-KW"/>
</dbReference>
<dbReference type="EMBL" id="QGMH01000224">
    <property type="protein sequence ID" value="TVY22840.1"/>
    <property type="molecule type" value="Genomic_DNA"/>
</dbReference>
<reference evidence="2 3" key="1">
    <citation type="submission" date="2018-05" db="EMBL/GenBank/DDBJ databases">
        <title>Genome sequencing and assembly of the regulated plant pathogen Lachnellula willkommii and related sister species for the development of diagnostic species identification markers.</title>
        <authorList>
            <person name="Giroux E."/>
            <person name="Bilodeau G."/>
        </authorList>
    </citation>
    <scope>NUCLEOTIDE SEQUENCE [LARGE SCALE GENOMIC DNA]</scope>
    <source>
        <strain evidence="2 3">CBS 185.66</strain>
    </source>
</reference>
<dbReference type="OrthoDB" id="5138418at2759"/>
<evidence type="ECO:0000259" key="1">
    <source>
        <dbReference type="SMART" id="SM00881"/>
    </source>
</evidence>
<dbReference type="Proteomes" id="UP000431533">
    <property type="component" value="Unassembled WGS sequence"/>
</dbReference>